<feature type="transmembrane region" description="Helical" evidence="1">
    <location>
        <begin position="32"/>
        <end position="54"/>
    </location>
</feature>
<evidence type="ECO:0000256" key="1">
    <source>
        <dbReference type="SAM" id="Phobius"/>
    </source>
</evidence>
<feature type="transmembrane region" description="Helical" evidence="1">
    <location>
        <begin position="74"/>
        <end position="102"/>
    </location>
</feature>
<feature type="transmembrane region" description="Helical" evidence="1">
    <location>
        <begin position="289"/>
        <end position="311"/>
    </location>
</feature>
<keyword evidence="1" id="KW-0472">Membrane</keyword>
<evidence type="ECO:0000313" key="2">
    <source>
        <dbReference type="EMBL" id="PRX52717.1"/>
    </source>
</evidence>
<organism evidence="2 3">
    <name type="scientific">Nonomuraea fuscirosea</name>
    <dbReference type="NCBI Taxonomy" id="1291556"/>
    <lineage>
        <taxon>Bacteria</taxon>
        <taxon>Bacillati</taxon>
        <taxon>Actinomycetota</taxon>
        <taxon>Actinomycetes</taxon>
        <taxon>Streptosporangiales</taxon>
        <taxon>Streptosporangiaceae</taxon>
        <taxon>Nonomuraea</taxon>
    </lineage>
</organism>
<feature type="transmembrane region" description="Helical" evidence="1">
    <location>
        <begin position="196"/>
        <end position="219"/>
    </location>
</feature>
<protein>
    <submittedName>
        <fullName evidence="2">Uncharacterized protein</fullName>
    </submittedName>
</protein>
<keyword evidence="1" id="KW-0812">Transmembrane</keyword>
<comment type="caution">
    <text evidence="2">The sequence shown here is derived from an EMBL/GenBank/DDBJ whole genome shotgun (WGS) entry which is preliminary data.</text>
</comment>
<proteinExistence type="predicted"/>
<name>A0A2T0M5F2_9ACTN</name>
<dbReference type="AlphaFoldDB" id="A0A2T0M5F2"/>
<dbReference type="Proteomes" id="UP000238312">
    <property type="component" value="Unassembled WGS sequence"/>
</dbReference>
<sequence length="703" mass="74469">MQHVERLRADRVPFLSYLDAGRHLVRLALPGVLVHVPLATLTLLALTATAGGSATVADQRLQLVGTSDAALTTWIVVAAVVALAGQLVVFPATVVIAAGHLLDRQVAPVEALRATVRRLPSLLVLLGVAVLASGAIWAARAGVLTATDGRWQAEVLLVVAVFAALPGLLAVPGVLLHGCGGLSSIGRAYRLTRLRFLRTASTLAVGVVLVPGAAAWALSHGPPLLPGPLTTLGWGLAGTVSALAVTPFQAAVVARQFLHCMAWRTEVDDSDLTHGLPDGAPPSPVRLGFLPMALLPGLLFSGVVLINPFGWPELAEKNVTESWVPQEFPVLAHERRPELRPFDLQALHTGRGAGLIVVMDGFMDDSSLLACADPSCVRTSFEWAEPRGSGTRWEPGTASTRLPDGRLLLTTWTSTRLELLTCEATGCVRSSGAVATTRSRPERVGVALAVRQGGGPVVAYAEADPAGGDRPTHDVLSFIFCADPSCAHPERRRIAQLETTLYSATHDTLAVALGPGDRPVAARIDAVDGQIHVISCLDAACHRPTVTRPVPPAPSSLDDLPWTFGLDLAVRPDGRPVIAYRDPRDQANKLLDCRTPDCAQADVRTLGAGDEYHAIPALALDRSGRPLVAYESREHQRLMLAVCTGSRCASIPVAKNRNGFGERLAMTINADGNPAIAWIDHNAEPTGLDWNLHVTTPLNLTSR</sequence>
<feature type="transmembrane region" description="Helical" evidence="1">
    <location>
        <begin position="122"/>
        <end position="143"/>
    </location>
</feature>
<feature type="transmembrane region" description="Helical" evidence="1">
    <location>
        <begin position="231"/>
        <end position="254"/>
    </location>
</feature>
<feature type="transmembrane region" description="Helical" evidence="1">
    <location>
        <begin position="155"/>
        <end position="176"/>
    </location>
</feature>
<dbReference type="EMBL" id="PVNG01000031">
    <property type="protein sequence ID" value="PRX52717.1"/>
    <property type="molecule type" value="Genomic_DNA"/>
</dbReference>
<evidence type="ECO:0000313" key="3">
    <source>
        <dbReference type="Proteomes" id="UP000238312"/>
    </source>
</evidence>
<keyword evidence="3" id="KW-1185">Reference proteome</keyword>
<reference evidence="2 3" key="1">
    <citation type="submission" date="2018-03" db="EMBL/GenBank/DDBJ databases">
        <title>Genomic Encyclopedia of Type Strains, Phase III (KMG-III): the genomes of soil and plant-associated and newly described type strains.</title>
        <authorList>
            <person name="Whitman W."/>
        </authorList>
    </citation>
    <scope>NUCLEOTIDE SEQUENCE [LARGE SCALE GENOMIC DNA]</scope>
    <source>
        <strain evidence="2 3">CGMCC 4.7104</strain>
    </source>
</reference>
<accession>A0A2T0M5F2</accession>
<keyword evidence="1" id="KW-1133">Transmembrane helix</keyword>
<gene>
    <name evidence="2" type="ORF">B0I32_131114</name>
</gene>